<name>A0A0P7M3R7_ECOLX</name>
<dbReference type="InterPro" id="IPR018755">
    <property type="entry name" value="Phage_Mu_Gp48"/>
</dbReference>
<dbReference type="AlphaFoldDB" id="A0A0P7M3R7"/>
<proteinExistence type="predicted"/>
<dbReference type="Proteomes" id="UP000050556">
    <property type="component" value="Unassembled WGS sequence"/>
</dbReference>
<reference evidence="1 2" key="1">
    <citation type="journal article" date="2015" name="Front. Microbiol.">
        <title>Genetic determinants of heat resistance in Escherichia coli.</title>
        <authorList>
            <person name="Mercer R.G."/>
            <person name="Zheng J."/>
            <person name="Garcia-Hernandez R."/>
            <person name="Ruan L."/>
            <person name="Ganzle M.G."/>
            <person name="McMullen L.M."/>
        </authorList>
    </citation>
    <scope>NUCLEOTIDE SEQUENCE [LARGE SCALE GENOMIC DNA]</scope>
    <source>
        <strain evidence="1 2">AW1.3</strain>
    </source>
</reference>
<gene>
    <name evidence="1" type="ORF">ACU57_17050</name>
</gene>
<organism evidence="1 2">
    <name type="scientific">Escherichia coli</name>
    <dbReference type="NCBI Taxonomy" id="562"/>
    <lineage>
        <taxon>Bacteria</taxon>
        <taxon>Pseudomonadati</taxon>
        <taxon>Pseudomonadota</taxon>
        <taxon>Gammaproteobacteria</taxon>
        <taxon>Enterobacterales</taxon>
        <taxon>Enterobacteriaceae</taxon>
        <taxon>Escherichia</taxon>
    </lineage>
</organism>
<accession>A0A0P7M3R7</accession>
<dbReference type="RefSeq" id="WP_054623520.1">
    <property type="nucleotide sequence ID" value="NZ_LDYI01000116.1"/>
</dbReference>
<sequence>MSLFSKNDYAGALGALLPTGRAWPRSQRTVQAAVLRALGSAFQRSDNDAQSLITGAFPPTATVMLSEWESSLGLPDDCAIGESGGVSDRQRAVVAKLISTGGLNRDYYIWVAAALGYTITITQFRPAMSGMSVCGDALNGDEWPFTWRINAPQTTIKYSLAGASYCGDPLASWGNKQLECSINKIAPSHLNIIFNYS</sequence>
<dbReference type="EMBL" id="LDYI01000116">
    <property type="protein sequence ID" value="KPO09474.1"/>
    <property type="molecule type" value="Genomic_DNA"/>
</dbReference>
<comment type="caution">
    <text evidence="1">The sequence shown here is derived from an EMBL/GenBank/DDBJ whole genome shotgun (WGS) entry which is preliminary data.</text>
</comment>
<dbReference type="Pfam" id="PF10076">
    <property type="entry name" value="Phage_Mu_Gp48"/>
    <property type="match status" value="1"/>
</dbReference>
<evidence type="ECO:0000313" key="1">
    <source>
        <dbReference type="EMBL" id="KPO09474.1"/>
    </source>
</evidence>
<evidence type="ECO:0000313" key="2">
    <source>
        <dbReference type="Proteomes" id="UP000050556"/>
    </source>
</evidence>
<protein>
    <submittedName>
        <fullName evidence="1">Prophage tail protein</fullName>
    </submittedName>
</protein>
<dbReference type="PATRIC" id="fig|562.7813.peg.3319"/>